<protein>
    <recommendedName>
        <fullName evidence="4">Lipoprotein</fullName>
    </recommendedName>
</protein>
<evidence type="ECO:0000256" key="1">
    <source>
        <dbReference type="SAM" id="SignalP"/>
    </source>
</evidence>
<sequence length="133" mass="14598">MFIRNLGLQCLLAAGLASFTTASFAEPLPTRDQAAQALAASYNQQQREFMLESVNAKASAQGDLVHYHLTLAEQGSSAKDIELLAQQVRADICKVDQQSLYRGVRVKLMINSSNGESLYQAIQSDNDCSRLPY</sequence>
<dbReference type="EMBL" id="JAYDYW010000010">
    <property type="protein sequence ID" value="MEE1674940.1"/>
    <property type="molecule type" value="Genomic_DNA"/>
</dbReference>
<feature type="chain" id="PRO_5046827062" description="Lipoprotein" evidence="1">
    <location>
        <begin position="26"/>
        <end position="133"/>
    </location>
</feature>
<evidence type="ECO:0000313" key="2">
    <source>
        <dbReference type="EMBL" id="MEE1674940.1"/>
    </source>
</evidence>
<comment type="caution">
    <text evidence="2">The sequence shown here is derived from an EMBL/GenBank/DDBJ whole genome shotgun (WGS) entry which is preliminary data.</text>
</comment>
<keyword evidence="3" id="KW-1185">Reference proteome</keyword>
<dbReference type="Proteomes" id="UP001310248">
    <property type="component" value="Unassembled WGS sequence"/>
</dbReference>
<accession>A0ABU7G6P2</accession>
<gene>
    <name evidence="2" type="ORF">SNR37_000260</name>
</gene>
<dbReference type="RefSeq" id="WP_329775956.1">
    <property type="nucleotide sequence ID" value="NZ_JAYDYW010000010.1"/>
</dbReference>
<organism evidence="2 3">
    <name type="scientific">Agarivorans aestuarii</name>
    <dbReference type="NCBI Taxonomy" id="1563703"/>
    <lineage>
        <taxon>Bacteria</taxon>
        <taxon>Pseudomonadati</taxon>
        <taxon>Pseudomonadota</taxon>
        <taxon>Gammaproteobacteria</taxon>
        <taxon>Alteromonadales</taxon>
        <taxon>Alteromonadaceae</taxon>
        <taxon>Agarivorans</taxon>
    </lineage>
</organism>
<reference evidence="3" key="1">
    <citation type="submission" date="2023-07" db="EMBL/GenBank/DDBJ databases">
        <title>Draft genome sequence of Agarivorans aestuarii strain ZMCS4, a CAZymes producing bacteria isolated from the marine brown algae Clodostephus spongiosus.</title>
        <authorList>
            <person name="Lorente B."/>
            <person name="Cabral C."/>
            <person name="Frias J."/>
            <person name="Faria J."/>
            <person name="Toubarro D."/>
        </authorList>
    </citation>
    <scope>NUCLEOTIDE SEQUENCE [LARGE SCALE GENOMIC DNA]</scope>
    <source>
        <strain evidence="3">ZMCS4</strain>
    </source>
</reference>
<evidence type="ECO:0000313" key="3">
    <source>
        <dbReference type="Proteomes" id="UP001310248"/>
    </source>
</evidence>
<evidence type="ECO:0008006" key="4">
    <source>
        <dbReference type="Google" id="ProtNLM"/>
    </source>
</evidence>
<feature type="signal peptide" evidence="1">
    <location>
        <begin position="1"/>
        <end position="25"/>
    </location>
</feature>
<name>A0ABU7G6P2_9ALTE</name>
<keyword evidence="1" id="KW-0732">Signal</keyword>
<proteinExistence type="predicted"/>